<dbReference type="GO" id="GO:0014050">
    <property type="term" value="P:negative regulation of glutamate secretion"/>
    <property type="evidence" value="ECO:0007669"/>
    <property type="project" value="TreeGrafter"/>
</dbReference>
<evidence type="ECO:0000256" key="9">
    <source>
        <dbReference type="PIRNR" id="PIRNR001795"/>
    </source>
</evidence>
<name>A0A091DAC2_FUKDA</name>
<evidence type="ECO:0000256" key="6">
    <source>
        <dbReference type="ARBA" id="ARBA00022729"/>
    </source>
</evidence>
<gene>
    <name evidence="11" type="ORF">H920_11147</name>
</gene>
<keyword evidence="7" id="KW-0677">Repeat</keyword>
<keyword evidence="5 9" id="KW-0372">Hormone</keyword>
<feature type="region of interest" description="Disordered" evidence="10">
    <location>
        <begin position="63"/>
        <end position="177"/>
    </location>
</feature>
<dbReference type="Proteomes" id="UP000028990">
    <property type="component" value="Unassembled WGS sequence"/>
</dbReference>
<feature type="compositionally biased region" description="Basic residues" evidence="10">
    <location>
        <begin position="155"/>
        <end position="166"/>
    </location>
</feature>
<protein>
    <recommendedName>
        <fullName evidence="9">Pro-thyrotropin-releasing hormone</fullName>
    </recommendedName>
</protein>
<reference evidence="11 12" key="1">
    <citation type="submission" date="2013-11" db="EMBL/GenBank/DDBJ databases">
        <title>The Damaraland mole rat (Fukomys damarensis) genome and evolution of African mole rats.</title>
        <authorList>
            <person name="Gladyshev V.N."/>
            <person name="Fang X."/>
        </authorList>
    </citation>
    <scope>NUCLEOTIDE SEQUENCE [LARGE SCALE GENOMIC DNA]</scope>
    <source>
        <tissue evidence="11">Liver</tissue>
    </source>
</reference>
<evidence type="ECO:0000313" key="12">
    <source>
        <dbReference type="Proteomes" id="UP000028990"/>
    </source>
</evidence>
<feature type="compositionally biased region" description="Basic and acidic residues" evidence="10">
    <location>
        <begin position="130"/>
        <end position="140"/>
    </location>
</feature>
<dbReference type="GO" id="GO:0032024">
    <property type="term" value="P:positive regulation of insulin secretion"/>
    <property type="evidence" value="ECO:0007669"/>
    <property type="project" value="TreeGrafter"/>
</dbReference>
<dbReference type="Pfam" id="PF05438">
    <property type="entry name" value="TRH"/>
    <property type="match status" value="2"/>
</dbReference>
<evidence type="ECO:0000256" key="1">
    <source>
        <dbReference type="ARBA" id="ARBA00004613"/>
    </source>
</evidence>
<evidence type="ECO:0000256" key="10">
    <source>
        <dbReference type="SAM" id="MobiDB-lite"/>
    </source>
</evidence>
<keyword evidence="12" id="KW-1185">Reference proteome</keyword>
<accession>A0A091DAC2</accession>
<dbReference type="GO" id="GO:0042755">
    <property type="term" value="P:eating behavior"/>
    <property type="evidence" value="ECO:0007669"/>
    <property type="project" value="TreeGrafter"/>
</dbReference>
<evidence type="ECO:0000256" key="4">
    <source>
        <dbReference type="ARBA" id="ARBA00022685"/>
    </source>
</evidence>
<proteinExistence type="inferred from homology"/>
<dbReference type="PIRSF" id="PIRSF001795">
    <property type="entry name" value="TRH"/>
    <property type="match status" value="1"/>
</dbReference>
<sequence length="215" mass="23962">MSGPCWPLTLALALILTNVLGGHAQPEAVMVAEGPGLDDLLQQAERLLLLQEDLQGLPGVPVEHESQVLQPDWLSKRQHPGKREEDTKEGPEEEEEEEGGAAGPQKRQHPGRRSPWLEYVITKRQHPGRRLVDPHSQRSWEEEDTEEDREGAPIPKKRQHPGKRALGRPCGPQGACGQASLLLGLLDDLRQSRGAHEKRQHPGRRASWAREPIEA</sequence>
<dbReference type="OMA" id="QESFTCN"/>
<evidence type="ECO:0000256" key="2">
    <source>
        <dbReference type="ARBA" id="ARBA00010437"/>
    </source>
</evidence>
<comment type="similarity">
    <text evidence="2 9">Belongs to the TRH family.</text>
</comment>
<organism evidence="11 12">
    <name type="scientific">Fukomys damarensis</name>
    <name type="common">Damaraland mole rat</name>
    <name type="synonym">Cryptomys damarensis</name>
    <dbReference type="NCBI Taxonomy" id="885580"/>
    <lineage>
        <taxon>Eukaryota</taxon>
        <taxon>Metazoa</taxon>
        <taxon>Chordata</taxon>
        <taxon>Craniata</taxon>
        <taxon>Vertebrata</taxon>
        <taxon>Euteleostomi</taxon>
        <taxon>Mammalia</taxon>
        <taxon>Eutheria</taxon>
        <taxon>Euarchontoglires</taxon>
        <taxon>Glires</taxon>
        <taxon>Rodentia</taxon>
        <taxon>Hystricomorpha</taxon>
        <taxon>Bathyergidae</taxon>
        <taxon>Fukomys</taxon>
    </lineage>
</organism>
<keyword evidence="8" id="KW-0027">Amidation</keyword>
<dbReference type="PANTHER" id="PTHR17530">
    <property type="entry name" value="PRO-THYROTROPIN-RELEASING HORMONE"/>
    <property type="match status" value="1"/>
</dbReference>
<dbReference type="GO" id="GO:0008437">
    <property type="term" value="F:thyrotropin-releasing hormone activity"/>
    <property type="evidence" value="ECO:0007669"/>
    <property type="project" value="InterPro"/>
</dbReference>
<dbReference type="PANTHER" id="PTHR17530:SF2">
    <property type="entry name" value="PRO-THYROTROPIN-RELEASING HORMONE"/>
    <property type="match status" value="1"/>
</dbReference>
<comment type="subcellular location">
    <subcellularLocation>
        <location evidence="1">Secreted</location>
    </subcellularLocation>
</comment>
<feature type="compositionally biased region" description="Basic and acidic residues" evidence="10">
    <location>
        <begin position="81"/>
        <end position="90"/>
    </location>
</feature>
<dbReference type="GO" id="GO:0030141">
    <property type="term" value="C:secretory granule"/>
    <property type="evidence" value="ECO:0007669"/>
    <property type="project" value="TreeGrafter"/>
</dbReference>
<dbReference type="OrthoDB" id="9949225at2759"/>
<dbReference type="GO" id="GO:0009755">
    <property type="term" value="P:hormone-mediated signaling pathway"/>
    <property type="evidence" value="ECO:0007669"/>
    <property type="project" value="UniProtKB-UniRule"/>
</dbReference>
<keyword evidence="6 9" id="KW-0732">Signal</keyword>
<evidence type="ECO:0000256" key="7">
    <source>
        <dbReference type="ARBA" id="ARBA00022737"/>
    </source>
</evidence>
<dbReference type="GO" id="GO:0001692">
    <property type="term" value="P:histamine metabolic process"/>
    <property type="evidence" value="ECO:0007669"/>
    <property type="project" value="TreeGrafter"/>
</dbReference>
<dbReference type="AlphaFoldDB" id="A0A091DAC2"/>
<dbReference type="STRING" id="885580.ENSFDAP00000011580"/>
<keyword evidence="4" id="KW-0165">Cleavage on pair of basic residues</keyword>
<dbReference type="eggNOG" id="ENOG502RWH0">
    <property type="taxonomic scope" value="Eukaryota"/>
</dbReference>
<comment type="function">
    <text evidence="9">Functions as a regulator of the biosynthesis of TSH in the anterior pituitary gland and as a neurotransmitter/ neuromodulator in the central and peripheral nervous systems.</text>
</comment>
<dbReference type="GO" id="GO:0005576">
    <property type="term" value="C:extracellular region"/>
    <property type="evidence" value="ECO:0007669"/>
    <property type="project" value="UniProtKB-SubCell"/>
</dbReference>
<keyword evidence="3 9" id="KW-0964">Secreted</keyword>
<evidence type="ECO:0000256" key="5">
    <source>
        <dbReference type="ARBA" id="ARBA00022702"/>
    </source>
</evidence>
<evidence type="ECO:0000256" key="8">
    <source>
        <dbReference type="ARBA" id="ARBA00022815"/>
    </source>
</evidence>
<evidence type="ECO:0000256" key="3">
    <source>
        <dbReference type="ARBA" id="ARBA00022525"/>
    </source>
</evidence>
<dbReference type="InterPro" id="IPR008857">
    <property type="entry name" value="TRH"/>
</dbReference>
<feature type="region of interest" description="Disordered" evidence="10">
    <location>
        <begin position="193"/>
        <end position="215"/>
    </location>
</feature>
<feature type="chain" id="PRO_5010400318" description="Pro-thyrotropin-releasing hormone" evidence="9">
    <location>
        <begin position="25"/>
        <end position="215"/>
    </location>
</feature>
<dbReference type="GO" id="GO:0014054">
    <property type="term" value="P:positive regulation of gamma-aminobutyric acid secretion"/>
    <property type="evidence" value="ECO:0007669"/>
    <property type="project" value="TreeGrafter"/>
</dbReference>
<evidence type="ECO:0000313" key="11">
    <source>
        <dbReference type="EMBL" id="KFO27448.1"/>
    </source>
</evidence>
<feature type="signal peptide" evidence="9">
    <location>
        <begin position="1"/>
        <end position="24"/>
    </location>
</feature>
<dbReference type="EMBL" id="KN122905">
    <property type="protein sequence ID" value="KFO27448.1"/>
    <property type="molecule type" value="Genomic_DNA"/>
</dbReference>